<dbReference type="Pfam" id="PF05226">
    <property type="entry name" value="CHASE2"/>
    <property type="match status" value="1"/>
</dbReference>
<name>A3IYJ3_9CHRO</name>
<dbReference type="Proteomes" id="UP000003781">
    <property type="component" value="Unassembled WGS sequence"/>
</dbReference>
<dbReference type="OrthoDB" id="337251at2"/>
<feature type="transmembrane region" description="Helical" evidence="1">
    <location>
        <begin position="375"/>
        <end position="395"/>
    </location>
</feature>
<feature type="transmembrane region" description="Helical" evidence="1">
    <location>
        <begin position="12"/>
        <end position="30"/>
    </location>
</feature>
<evidence type="ECO:0000313" key="4">
    <source>
        <dbReference type="Proteomes" id="UP000003781"/>
    </source>
</evidence>
<feature type="domain" description="CHASE2" evidence="2">
    <location>
        <begin position="36"/>
        <end position="340"/>
    </location>
</feature>
<organism evidence="3 4">
    <name type="scientific">Crocosphaera chwakensis CCY0110</name>
    <dbReference type="NCBI Taxonomy" id="391612"/>
    <lineage>
        <taxon>Bacteria</taxon>
        <taxon>Bacillati</taxon>
        <taxon>Cyanobacteriota</taxon>
        <taxon>Cyanophyceae</taxon>
        <taxon>Oscillatoriophycideae</taxon>
        <taxon>Chroococcales</taxon>
        <taxon>Aphanothecaceae</taxon>
        <taxon>Crocosphaera</taxon>
        <taxon>Crocosphaera chwakensis</taxon>
    </lineage>
</organism>
<dbReference type="RefSeq" id="WP_008278459.1">
    <property type="nucleotide sequence ID" value="NZ_AAXW01000082.1"/>
</dbReference>
<accession>A3IYJ3</accession>
<feature type="transmembrane region" description="Helical" evidence="1">
    <location>
        <begin position="326"/>
        <end position="344"/>
    </location>
</feature>
<evidence type="ECO:0000256" key="1">
    <source>
        <dbReference type="SAM" id="Phobius"/>
    </source>
</evidence>
<keyword evidence="1" id="KW-0812">Transmembrane</keyword>
<evidence type="ECO:0000259" key="2">
    <source>
        <dbReference type="SMART" id="SM01080"/>
    </source>
</evidence>
<feature type="transmembrane region" description="Helical" evidence="1">
    <location>
        <begin position="351"/>
        <end position="369"/>
    </location>
</feature>
<dbReference type="InterPro" id="IPR007890">
    <property type="entry name" value="CHASE2"/>
</dbReference>
<protein>
    <submittedName>
        <fullName evidence="3">Adenylate cyclase</fullName>
    </submittedName>
</protein>
<dbReference type="AlphaFoldDB" id="A3IYJ3"/>
<keyword evidence="1" id="KW-0472">Membrane</keyword>
<comment type="caution">
    <text evidence="3">The sequence shown here is derived from an EMBL/GenBank/DDBJ whole genome shotgun (WGS) entry which is preliminary data.</text>
</comment>
<evidence type="ECO:0000313" key="3">
    <source>
        <dbReference type="EMBL" id="EAZ88442.1"/>
    </source>
</evidence>
<sequence>MPKKIKSKINRLFCLKLLITISVTITTIGIRHLGGLQWLEWLAVDLLFKLQPYEGIDRRIVLVGETEEDIQALQSAQISDRTMAQLLRIIEQQEPIAIGLDFFRDQPVGEGREQLLELFEANTNFYGVGKQTGDKENPVFAPVAPPPINPNQVTEVAVQTDSDGVLRRMFLFPQTKPPALPNLGLVLAYEYLAEQEIYPEAGEKGWLKLNQATFWPFRNSSGPYTQIDDGSYQIFLNWRNVEFEFVSISDVLSENIKPSIFKDKLVIIGSYASSKKDYFLTPYSRSLSSSPEPMFGMEIQAQLASVLISNALGEKPLIKFVNELEISIWLVVFGIIICFCINQFRYQSKSLTLFLLTTSMIIAIISYSLFILGIWIPIIPTLILLWSLGIILAIFDYEWQQKKQKEEILALNKRLKRK</sequence>
<keyword evidence="4" id="KW-1185">Reference proteome</keyword>
<keyword evidence="1" id="KW-1133">Transmembrane helix</keyword>
<dbReference type="EMBL" id="AAXW01000082">
    <property type="protein sequence ID" value="EAZ88442.1"/>
    <property type="molecule type" value="Genomic_DNA"/>
</dbReference>
<proteinExistence type="predicted"/>
<reference evidence="3 4" key="1">
    <citation type="submission" date="2007-03" db="EMBL/GenBank/DDBJ databases">
        <authorList>
            <person name="Stal L."/>
            <person name="Ferriera S."/>
            <person name="Johnson J."/>
            <person name="Kravitz S."/>
            <person name="Beeson K."/>
            <person name="Sutton G."/>
            <person name="Rogers Y.-H."/>
            <person name="Friedman R."/>
            <person name="Frazier M."/>
            <person name="Venter J.C."/>
        </authorList>
    </citation>
    <scope>NUCLEOTIDE SEQUENCE [LARGE SCALE GENOMIC DNA]</scope>
    <source>
        <strain evidence="3 4">CCY0110</strain>
    </source>
</reference>
<dbReference type="eggNOG" id="COG4252">
    <property type="taxonomic scope" value="Bacteria"/>
</dbReference>
<dbReference type="SMART" id="SM01080">
    <property type="entry name" value="CHASE2"/>
    <property type="match status" value="1"/>
</dbReference>
<gene>
    <name evidence="3" type="ORF">CY0110_31145</name>
</gene>